<evidence type="ECO:0000313" key="3">
    <source>
        <dbReference type="Proteomes" id="UP001596445"/>
    </source>
</evidence>
<feature type="transmembrane region" description="Helical" evidence="1">
    <location>
        <begin position="25"/>
        <end position="44"/>
    </location>
</feature>
<keyword evidence="1" id="KW-1133">Transmembrane helix</keyword>
<organism evidence="2 3">
    <name type="scientific">Halovenus salina</name>
    <dbReference type="NCBI Taxonomy" id="1510225"/>
    <lineage>
        <taxon>Archaea</taxon>
        <taxon>Methanobacteriati</taxon>
        <taxon>Methanobacteriota</taxon>
        <taxon>Stenosarchaea group</taxon>
        <taxon>Halobacteria</taxon>
        <taxon>Halobacteriales</taxon>
        <taxon>Haloarculaceae</taxon>
        <taxon>Halovenus</taxon>
    </lineage>
</organism>
<protein>
    <submittedName>
        <fullName evidence="2">DUF3054 domain-containing protein</fullName>
    </submittedName>
</protein>
<dbReference type="RefSeq" id="WP_267161132.1">
    <property type="nucleotide sequence ID" value="NZ_CP112972.1"/>
</dbReference>
<gene>
    <name evidence="2" type="ORF">ACFQQG_09915</name>
</gene>
<feature type="transmembrane region" description="Helical" evidence="1">
    <location>
        <begin position="64"/>
        <end position="83"/>
    </location>
</feature>
<accession>A0ABD5W2I3</accession>
<keyword evidence="1" id="KW-0812">Transmembrane</keyword>
<dbReference type="AlphaFoldDB" id="A0ABD5W2I3"/>
<dbReference type="GeneID" id="76630428"/>
<dbReference type="EMBL" id="JBHSZI010000001">
    <property type="protein sequence ID" value="MFC7058436.1"/>
    <property type="molecule type" value="Genomic_DNA"/>
</dbReference>
<proteinExistence type="predicted"/>
<comment type="caution">
    <text evidence="2">The sequence shown here is derived from an EMBL/GenBank/DDBJ whole genome shotgun (WGS) entry which is preliminary data.</text>
</comment>
<dbReference type="InterPro" id="IPR021414">
    <property type="entry name" value="DUF3054"/>
</dbReference>
<keyword evidence="3" id="KW-1185">Reference proteome</keyword>
<keyword evidence="1" id="KW-0472">Membrane</keyword>
<name>A0ABD5W2I3_9EURY</name>
<evidence type="ECO:0000256" key="1">
    <source>
        <dbReference type="SAM" id="Phobius"/>
    </source>
</evidence>
<evidence type="ECO:0000313" key="2">
    <source>
        <dbReference type="EMBL" id="MFC7058436.1"/>
    </source>
</evidence>
<sequence>MSNTTTTHGFTASLAGRLPTTTTEVTLVAGDLVALFAFVAVGQYKHGYLFWEYPARTVRISAPIVASWLVLAVVFGLASTASIASYRRALLWMAPVWLVVAVIGGFVRRTTLVPGYAPPSFFVVSILFGWLFLGGWRLLATKWL</sequence>
<dbReference type="Pfam" id="PF11255">
    <property type="entry name" value="DUF3054"/>
    <property type="match status" value="1"/>
</dbReference>
<dbReference type="Proteomes" id="UP001596445">
    <property type="component" value="Unassembled WGS sequence"/>
</dbReference>
<feature type="transmembrane region" description="Helical" evidence="1">
    <location>
        <begin position="90"/>
        <end position="107"/>
    </location>
</feature>
<feature type="transmembrane region" description="Helical" evidence="1">
    <location>
        <begin position="119"/>
        <end position="139"/>
    </location>
</feature>
<reference evidence="2 3" key="1">
    <citation type="journal article" date="2019" name="Int. J. Syst. Evol. Microbiol.">
        <title>The Global Catalogue of Microorganisms (GCM) 10K type strain sequencing project: providing services to taxonomists for standard genome sequencing and annotation.</title>
        <authorList>
            <consortium name="The Broad Institute Genomics Platform"/>
            <consortium name="The Broad Institute Genome Sequencing Center for Infectious Disease"/>
            <person name="Wu L."/>
            <person name="Ma J."/>
        </authorList>
    </citation>
    <scope>NUCLEOTIDE SEQUENCE [LARGE SCALE GENOMIC DNA]</scope>
    <source>
        <strain evidence="2 3">JCM 30072</strain>
    </source>
</reference>